<dbReference type="EMBL" id="LJZR01000073">
    <property type="protein sequence ID" value="KPQ32012.1"/>
    <property type="molecule type" value="Genomic_DNA"/>
</dbReference>
<accession>A0A0P7YPP7</accession>
<evidence type="ECO:0008006" key="3">
    <source>
        <dbReference type="Google" id="ProtNLM"/>
    </source>
</evidence>
<reference evidence="1 2" key="1">
    <citation type="submission" date="2015-09" db="EMBL/GenBank/DDBJ databases">
        <title>Identification and resolution of microdiversity through metagenomic sequencing of parallel consortia.</title>
        <authorList>
            <person name="Nelson W.C."/>
            <person name="Romine M.F."/>
            <person name="Lindemann S.R."/>
        </authorList>
    </citation>
    <scope>NUCLEOTIDE SEQUENCE [LARGE SCALE GENOMIC DNA]</scope>
    <source>
        <strain evidence="1">Ana</strain>
    </source>
</reference>
<dbReference type="Proteomes" id="UP000050465">
    <property type="component" value="Unassembled WGS sequence"/>
</dbReference>
<evidence type="ECO:0000313" key="1">
    <source>
        <dbReference type="EMBL" id="KPQ32012.1"/>
    </source>
</evidence>
<dbReference type="InterPro" id="IPR014951">
    <property type="entry name" value="DUF1822"/>
</dbReference>
<sequence>MNTFSHRAITSSFAPPPLSSASAPISLQQWLDLASSKGASQVDPAEATWQVPCDHRTLYFRHRLTVTESVLLQTIRYSDDDEQRWQAAEQLWAINPTHAESPILRAKDLGIYLQGHSVTLLVGILIKPHQQRLILIRLLPMGAKPYLPPGLMLTGQDGTDATVFSIQSRQQDDCLQFKFTAAMGDRLQLHISWNTTRVTEHFIV</sequence>
<protein>
    <recommendedName>
        <fullName evidence="3">DUF1822 family protein</fullName>
    </recommendedName>
</protein>
<gene>
    <name evidence="1" type="ORF">HLUCCA11_22565</name>
</gene>
<dbReference type="AlphaFoldDB" id="A0A0P7YPP7"/>
<evidence type="ECO:0000313" key="2">
    <source>
        <dbReference type="Proteomes" id="UP000050465"/>
    </source>
</evidence>
<name>A0A0P7YPP7_9CYAN</name>
<organism evidence="1 2">
    <name type="scientific">Phormidesmis priestleyi Ana</name>
    <dbReference type="NCBI Taxonomy" id="1666911"/>
    <lineage>
        <taxon>Bacteria</taxon>
        <taxon>Bacillati</taxon>
        <taxon>Cyanobacteriota</taxon>
        <taxon>Cyanophyceae</taxon>
        <taxon>Leptolyngbyales</taxon>
        <taxon>Leptolyngbyaceae</taxon>
        <taxon>Phormidesmis</taxon>
    </lineage>
</organism>
<dbReference type="STRING" id="1666911.HLUCCA11_22565"/>
<comment type="caution">
    <text evidence="1">The sequence shown here is derived from an EMBL/GenBank/DDBJ whole genome shotgun (WGS) entry which is preliminary data.</text>
</comment>
<dbReference type="Pfam" id="PF08852">
    <property type="entry name" value="DUF1822"/>
    <property type="match status" value="1"/>
</dbReference>
<proteinExistence type="predicted"/>